<accession>D6TQX4</accession>
<dbReference type="InParanoid" id="D6TQX4"/>
<keyword evidence="2" id="KW-1185">Reference proteome</keyword>
<comment type="caution">
    <text evidence="1">The sequence shown here is derived from an EMBL/GenBank/DDBJ whole genome shotgun (WGS) entry which is preliminary data.</text>
</comment>
<evidence type="ECO:0000313" key="2">
    <source>
        <dbReference type="Proteomes" id="UP000004508"/>
    </source>
</evidence>
<proteinExistence type="predicted"/>
<dbReference type="Proteomes" id="UP000004508">
    <property type="component" value="Unassembled WGS sequence"/>
</dbReference>
<dbReference type="AlphaFoldDB" id="D6TQX4"/>
<dbReference type="STRING" id="485913.Krac_7094"/>
<protein>
    <submittedName>
        <fullName evidence="1">Uncharacterized protein</fullName>
    </submittedName>
</protein>
<gene>
    <name evidence="1" type="ORF">Krac_7094</name>
</gene>
<dbReference type="EMBL" id="ADVG01000002">
    <property type="protein sequence ID" value="EFH85845.1"/>
    <property type="molecule type" value="Genomic_DNA"/>
</dbReference>
<name>D6TQX4_KTERA</name>
<evidence type="ECO:0000313" key="1">
    <source>
        <dbReference type="EMBL" id="EFH85845.1"/>
    </source>
</evidence>
<reference evidence="1 2" key="1">
    <citation type="journal article" date="2011" name="Stand. Genomic Sci.">
        <title>Non-contiguous finished genome sequence and contextual data of the filamentous soil bacterium Ktedonobacter racemifer type strain (SOSP1-21).</title>
        <authorList>
            <person name="Chang Y.J."/>
            <person name="Land M."/>
            <person name="Hauser L."/>
            <person name="Chertkov O."/>
            <person name="Del Rio T.G."/>
            <person name="Nolan M."/>
            <person name="Copeland A."/>
            <person name="Tice H."/>
            <person name="Cheng J.F."/>
            <person name="Lucas S."/>
            <person name="Han C."/>
            <person name="Goodwin L."/>
            <person name="Pitluck S."/>
            <person name="Ivanova N."/>
            <person name="Ovchinikova G."/>
            <person name="Pati A."/>
            <person name="Chen A."/>
            <person name="Palaniappan K."/>
            <person name="Mavromatis K."/>
            <person name="Liolios K."/>
            <person name="Brettin T."/>
            <person name="Fiebig A."/>
            <person name="Rohde M."/>
            <person name="Abt B."/>
            <person name="Goker M."/>
            <person name="Detter J.C."/>
            <person name="Woyke T."/>
            <person name="Bristow J."/>
            <person name="Eisen J.A."/>
            <person name="Markowitz V."/>
            <person name="Hugenholtz P."/>
            <person name="Kyrpides N.C."/>
            <person name="Klenk H.P."/>
            <person name="Lapidus A."/>
        </authorList>
    </citation>
    <scope>NUCLEOTIDE SEQUENCE [LARGE SCALE GENOMIC DNA]</scope>
    <source>
        <strain evidence="2">DSM 44963</strain>
    </source>
</reference>
<sequence length="110" mass="11852">MGAGLAVTLLAQRTGSGDRSARRWVDGLAPSSTSGFGDSGLLIRPVMGSLVRPEPAPGRWWECPPSTRATLLLVNWNKCTREGENCQGEFGWGTGLFGFPEKREKEAISC</sequence>
<organism evidence="1 2">
    <name type="scientific">Ktedonobacter racemifer DSM 44963</name>
    <dbReference type="NCBI Taxonomy" id="485913"/>
    <lineage>
        <taxon>Bacteria</taxon>
        <taxon>Bacillati</taxon>
        <taxon>Chloroflexota</taxon>
        <taxon>Ktedonobacteria</taxon>
        <taxon>Ktedonobacterales</taxon>
        <taxon>Ktedonobacteraceae</taxon>
        <taxon>Ktedonobacter</taxon>
    </lineage>
</organism>